<dbReference type="AlphaFoldDB" id="A0A4P6EIU3"/>
<evidence type="ECO:0000259" key="5">
    <source>
        <dbReference type="PROSITE" id="PS51078"/>
    </source>
</evidence>
<dbReference type="InterPro" id="IPR050707">
    <property type="entry name" value="HTH_MetabolicPath_Reg"/>
</dbReference>
<dbReference type="EMBL" id="CP035495">
    <property type="protein sequence ID" value="QAY62215.1"/>
    <property type="molecule type" value="Genomic_DNA"/>
</dbReference>
<dbReference type="SUPFAM" id="SSF55781">
    <property type="entry name" value="GAF domain-like"/>
    <property type="match status" value="1"/>
</dbReference>
<reference evidence="6 7" key="1">
    <citation type="submission" date="2019-01" db="EMBL/GenBank/DDBJ databases">
        <title>Genome sequencing of strain 2JSPR-7.</title>
        <authorList>
            <person name="Heo J."/>
            <person name="Kim S.-J."/>
            <person name="Kim J.-S."/>
            <person name="Hong S.-B."/>
            <person name="Kwon S.-W."/>
        </authorList>
    </citation>
    <scope>NUCLEOTIDE SEQUENCE [LARGE SCALE GENOMIC DNA]</scope>
    <source>
        <strain evidence="6 7">2JSPR-7</strain>
    </source>
</reference>
<dbReference type="Gene3D" id="3.30.450.40">
    <property type="match status" value="1"/>
</dbReference>
<dbReference type="PROSITE" id="PS51077">
    <property type="entry name" value="HTH_ICLR"/>
    <property type="match status" value="1"/>
</dbReference>
<organism evidence="6 7">
    <name type="scientific">Xylanimonas allomyrinae</name>
    <dbReference type="NCBI Taxonomy" id="2509459"/>
    <lineage>
        <taxon>Bacteria</taxon>
        <taxon>Bacillati</taxon>
        <taxon>Actinomycetota</taxon>
        <taxon>Actinomycetes</taxon>
        <taxon>Micrococcales</taxon>
        <taxon>Promicromonosporaceae</taxon>
        <taxon>Xylanimonas</taxon>
    </lineage>
</organism>
<dbReference type="GO" id="GO:0003677">
    <property type="term" value="F:DNA binding"/>
    <property type="evidence" value="ECO:0007669"/>
    <property type="project" value="UniProtKB-KW"/>
</dbReference>
<gene>
    <name evidence="6" type="ORF">ET495_01815</name>
</gene>
<feature type="domain" description="HTH iclR-type" evidence="4">
    <location>
        <begin position="10"/>
        <end position="70"/>
    </location>
</feature>
<keyword evidence="1" id="KW-0805">Transcription regulation</keyword>
<evidence type="ECO:0000256" key="2">
    <source>
        <dbReference type="ARBA" id="ARBA00023125"/>
    </source>
</evidence>
<keyword evidence="7" id="KW-1185">Reference proteome</keyword>
<dbReference type="InterPro" id="IPR036388">
    <property type="entry name" value="WH-like_DNA-bd_sf"/>
</dbReference>
<proteinExistence type="predicted"/>
<accession>A0A4P6EIU3</accession>
<dbReference type="Gene3D" id="1.10.10.10">
    <property type="entry name" value="Winged helix-like DNA-binding domain superfamily/Winged helix DNA-binding domain"/>
    <property type="match status" value="1"/>
</dbReference>
<dbReference type="PANTHER" id="PTHR30136">
    <property type="entry name" value="HELIX-TURN-HELIX TRANSCRIPTIONAL REGULATOR, ICLR FAMILY"/>
    <property type="match status" value="1"/>
</dbReference>
<dbReference type="InterPro" id="IPR005471">
    <property type="entry name" value="Tscrpt_reg_IclR_N"/>
</dbReference>
<dbReference type="InterPro" id="IPR036390">
    <property type="entry name" value="WH_DNA-bd_sf"/>
</dbReference>
<dbReference type="SMART" id="SM00346">
    <property type="entry name" value="HTH_ICLR"/>
    <property type="match status" value="1"/>
</dbReference>
<dbReference type="PANTHER" id="PTHR30136:SF35">
    <property type="entry name" value="HTH-TYPE TRANSCRIPTIONAL REGULATOR RV1719"/>
    <property type="match status" value="1"/>
</dbReference>
<evidence type="ECO:0000313" key="7">
    <source>
        <dbReference type="Proteomes" id="UP000291758"/>
    </source>
</evidence>
<dbReference type="GO" id="GO:0045892">
    <property type="term" value="P:negative regulation of DNA-templated transcription"/>
    <property type="evidence" value="ECO:0007669"/>
    <property type="project" value="TreeGrafter"/>
</dbReference>
<protein>
    <submittedName>
        <fullName evidence="6">IclR family transcriptional regulator</fullName>
    </submittedName>
</protein>
<dbReference type="Pfam" id="PF01614">
    <property type="entry name" value="IclR_C"/>
    <property type="match status" value="1"/>
</dbReference>
<evidence type="ECO:0000259" key="4">
    <source>
        <dbReference type="PROSITE" id="PS51077"/>
    </source>
</evidence>
<keyword evidence="2" id="KW-0238">DNA-binding</keyword>
<evidence type="ECO:0000256" key="3">
    <source>
        <dbReference type="ARBA" id="ARBA00023163"/>
    </source>
</evidence>
<dbReference type="PROSITE" id="PS51078">
    <property type="entry name" value="ICLR_ED"/>
    <property type="match status" value="1"/>
</dbReference>
<keyword evidence="3" id="KW-0804">Transcription</keyword>
<dbReference type="InterPro" id="IPR029016">
    <property type="entry name" value="GAF-like_dom_sf"/>
</dbReference>
<evidence type="ECO:0000313" key="6">
    <source>
        <dbReference type="EMBL" id="QAY62215.1"/>
    </source>
</evidence>
<evidence type="ECO:0000256" key="1">
    <source>
        <dbReference type="ARBA" id="ARBA00023015"/>
    </source>
</evidence>
<dbReference type="OrthoDB" id="7274111at2"/>
<dbReference type="Pfam" id="PF09339">
    <property type="entry name" value="HTH_IclR"/>
    <property type="match status" value="1"/>
</dbReference>
<feature type="domain" description="IclR-ED" evidence="5">
    <location>
        <begin position="71"/>
        <end position="253"/>
    </location>
</feature>
<dbReference type="SUPFAM" id="SSF46785">
    <property type="entry name" value="Winged helix' DNA-binding domain"/>
    <property type="match status" value="1"/>
</dbReference>
<dbReference type="GO" id="GO:0003700">
    <property type="term" value="F:DNA-binding transcription factor activity"/>
    <property type="evidence" value="ECO:0007669"/>
    <property type="project" value="TreeGrafter"/>
</dbReference>
<dbReference type="Proteomes" id="UP000291758">
    <property type="component" value="Chromosome"/>
</dbReference>
<dbReference type="RefSeq" id="WP_129202141.1">
    <property type="nucleotide sequence ID" value="NZ_CP035495.1"/>
</dbReference>
<dbReference type="KEGG" id="xyl:ET495_01815"/>
<name>A0A4P6EIU3_9MICO</name>
<sequence>MQQKTDPYRIESVDRAMQLLTLLAERSQVSVTEAAAELGIAPSSAHRLLTTMAGRGFVLQGARRLYRAGPALLVAGSAARGTSSVISRLRPVLQALHDDVDETVHLQVLVGADAQFVDGIEATPSLRVALRTGARMPAYCTSGGKAMLAALPEPAVAALHSGGLRPWPFQRLHTLDELAAELAQVRARGYGVNRDESEVGVVATGVAAGAAPDDPVAAISLAVPSPRYDDVRAARLAQRLLAARDEAVRALRGR</sequence>
<dbReference type="InterPro" id="IPR014757">
    <property type="entry name" value="Tscrpt_reg_IclR_C"/>
</dbReference>